<name>A0ACC7P9G9_9PSED</name>
<organism evidence="1 2">
    <name type="scientific">Pseudomonas imrae</name>
    <dbReference type="NCBI Taxonomy" id="2992837"/>
    <lineage>
        <taxon>Bacteria</taxon>
        <taxon>Pseudomonadati</taxon>
        <taxon>Pseudomonadota</taxon>
        <taxon>Gammaproteobacteria</taxon>
        <taxon>Pseudomonadales</taxon>
        <taxon>Pseudomonadaceae</taxon>
        <taxon>Pseudomonas</taxon>
    </lineage>
</organism>
<dbReference type="Proteomes" id="UP001637618">
    <property type="component" value="Unassembled WGS sequence"/>
</dbReference>
<sequence>MTIGALIKSGLAVAALWAAAGTAMAVTCTYTNGIQPAVGFMPLQISAITVGRDVPVGTEVYRQQFNIAAGQAPRLECLTAPYQQWSELTVDSSYGLASVSTGTYANKVYRTSIPGLGVAFTSWGGPLPRQTDKSATTCSPGFRCMVPMDGPSNFELVLIKLGDVTPGVLVGNTLPIVSLFGNFGDARVLGFKMGISGSLQIVSRTCNTPNVSVPMGTHQLKAFTGVNSATGWKDFSIALNNCPAFNGTFATNASGWTSNSGSNPSGSGTSGARTDNSLLFRIDAARTAITPGTGVMNLDPSAAGTAPSATGIGLQIALPNGTGLPLATNRSAGLNLLTTEGSYTIPLKARYLQTGNKVTPGPANASATFTITYQ</sequence>
<reference evidence="1" key="1">
    <citation type="submission" date="2022-11" db="EMBL/GenBank/DDBJ databases">
        <title>Draft genome sequences of strains of Pseudomonas imrae sp. nov.</title>
        <authorList>
            <person name="Salva Serra F."/>
            <person name="Nimje P."/>
            <person name="Moore E.R.B."/>
            <person name="Marathe N.P."/>
        </authorList>
    </citation>
    <scope>NUCLEOTIDE SEQUENCE</scope>
    <source>
        <strain evidence="1">15FMM2</strain>
    </source>
</reference>
<accession>A0ACC7P9G9</accession>
<dbReference type="EMBL" id="JAPEQY010000002">
    <property type="protein sequence ID" value="MFO2476311.1"/>
    <property type="molecule type" value="Genomic_DNA"/>
</dbReference>
<comment type="caution">
    <text evidence="1">The sequence shown here is derived from an EMBL/GenBank/DDBJ whole genome shotgun (WGS) entry which is preliminary data.</text>
</comment>
<keyword evidence="2" id="KW-1185">Reference proteome</keyword>
<evidence type="ECO:0000313" key="2">
    <source>
        <dbReference type="Proteomes" id="UP001637618"/>
    </source>
</evidence>
<proteinExistence type="predicted"/>
<gene>
    <name evidence="1" type="ORF">OOJ96_02675</name>
</gene>
<evidence type="ECO:0000313" key="1">
    <source>
        <dbReference type="EMBL" id="MFO2476311.1"/>
    </source>
</evidence>
<protein>
    <submittedName>
        <fullName evidence="1">Type 1 fimbrial protein</fullName>
    </submittedName>
</protein>